<dbReference type="InterPro" id="IPR027417">
    <property type="entry name" value="P-loop_NTPase"/>
</dbReference>
<gene>
    <name evidence="5" type="ORF">JOC48_004338</name>
</gene>
<evidence type="ECO:0000313" key="6">
    <source>
        <dbReference type="Proteomes" id="UP001296943"/>
    </source>
</evidence>
<dbReference type="EMBL" id="JAFBDR010000050">
    <property type="protein sequence ID" value="MBM7573735.1"/>
    <property type="molecule type" value="Genomic_DNA"/>
</dbReference>
<dbReference type="InterPro" id="IPR047661">
    <property type="entry name" value="IstB"/>
</dbReference>
<evidence type="ECO:0000313" key="5">
    <source>
        <dbReference type="EMBL" id="MBM7573735.1"/>
    </source>
</evidence>
<dbReference type="InterPro" id="IPR002611">
    <property type="entry name" value="IstB_ATP-bd"/>
</dbReference>
<feature type="domain" description="AAA+ ATPase" evidence="4">
    <location>
        <begin position="99"/>
        <end position="230"/>
    </location>
</feature>
<evidence type="ECO:0000256" key="2">
    <source>
        <dbReference type="ARBA" id="ARBA00022741"/>
    </source>
</evidence>
<dbReference type="InterPro" id="IPR003593">
    <property type="entry name" value="AAA+_ATPase"/>
</dbReference>
<protein>
    <submittedName>
        <fullName evidence="5">DNA replication protein DnaC</fullName>
    </submittedName>
</protein>
<name>A0ABS2N777_9BACI</name>
<dbReference type="InterPro" id="IPR028350">
    <property type="entry name" value="DNAC/IstB-like"/>
</dbReference>
<keyword evidence="3" id="KW-0067">ATP-binding</keyword>
<dbReference type="Pfam" id="PF01695">
    <property type="entry name" value="IstB_IS21"/>
    <property type="match status" value="1"/>
</dbReference>
<dbReference type="SUPFAM" id="SSF52540">
    <property type="entry name" value="P-loop containing nucleoside triphosphate hydrolases"/>
    <property type="match status" value="1"/>
</dbReference>
<evidence type="ECO:0000256" key="3">
    <source>
        <dbReference type="ARBA" id="ARBA00022840"/>
    </source>
</evidence>
<reference evidence="5 6" key="1">
    <citation type="submission" date="2021-01" db="EMBL/GenBank/DDBJ databases">
        <title>Genomic Encyclopedia of Type Strains, Phase IV (KMG-IV): sequencing the most valuable type-strain genomes for metagenomic binning, comparative biology and taxonomic classification.</title>
        <authorList>
            <person name="Goeker M."/>
        </authorList>
    </citation>
    <scope>NUCLEOTIDE SEQUENCE [LARGE SCALE GENOMIC DNA]</scope>
    <source>
        <strain evidence="5 6">DSM 23711</strain>
    </source>
</reference>
<dbReference type="Gene3D" id="3.40.50.300">
    <property type="entry name" value="P-loop containing nucleotide triphosphate hydrolases"/>
    <property type="match status" value="1"/>
</dbReference>
<comment type="caution">
    <text evidence="5">The sequence shown here is derived from an EMBL/GenBank/DDBJ whole genome shotgun (WGS) entry which is preliminary data.</text>
</comment>
<accession>A0ABS2N777</accession>
<evidence type="ECO:0000256" key="1">
    <source>
        <dbReference type="ARBA" id="ARBA00008059"/>
    </source>
</evidence>
<dbReference type="PIRSF" id="PIRSF003073">
    <property type="entry name" value="DNAC_TnpB_IstB"/>
    <property type="match status" value="1"/>
</dbReference>
<dbReference type="Proteomes" id="UP001296943">
    <property type="component" value="Unassembled WGS sequence"/>
</dbReference>
<sequence length="254" mass="29321">MTQSKELKDLLISLRLTEAATELPSFLTKAETNNMSYQSFLQEIMSFEQKRREEKLIERRMKWASFPFNKTLLDFNLKEQPSLSKRQFNQLTELNWIDQLFNLILLGPPGTGKTHLAVGLGIQAIFEGYKVMFISMGDLIHALKTEEITRKSQIRLKRLRESNLVIIDDLMFMAMDQREANLFFHLINDLYNSASIVLTSNKGPSDWGELLGDPAITTAVLDRIVHRAEVVQLSGESYRMKTRESIFEEQTVQN</sequence>
<keyword evidence="2" id="KW-0547">Nucleotide-binding</keyword>
<dbReference type="PANTHER" id="PTHR30050">
    <property type="entry name" value="CHROMOSOMAL REPLICATION INITIATOR PROTEIN DNAA"/>
    <property type="match status" value="1"/>
</dbReference>
<dbReference type="CDD" id="cd00009">
    <property type="entry name" value="AAA"/>
    <property type="match status" value="1"/>
</dbReference>
<organism evidence="5 6">
    <name type="scientific">Aquibacillus albus</name>
    <dbReference type="NCBI Taxonomy" id="1168171"/>
    <lineage>
        <taxon>Bacteria</taxon>
        <taxon>Bacillati</taxon>
        <taxon>Bacillota</taxon>
        <taxon>Bacilli</taxon>
        <taxon>Bacillales</taxon>
        <taxon>Bacillaceae</taxon>
        <taxon>Aquibacillus</taxon>
    </lineage>
</organism>
<proteinExistence type="inferred from homology"/>
<dbReference type="PANTHER" id="PTHR30050:SF4">
    <property type="entry name" value="ATP-BINDING PROTEIN RV3427C IN INSERTION SEQUENCE-RELATED"/>
    <property type="match status" value="1"/>
</dbReference>
<dbReference type="RefSeq" id="WP_204502393.1">
    <property type="nucleotide sequence ID" value="NZ_JAFBDR010000050.1"/>
</dbReference>
<keyword evidence="6" id="KW-1185">Reference proteome</keyword>
<comment type="similarity">
    <text evidence="1">Belongs to the IS21/IS1162 putative ATP-binding protein family.</text>
</comment>
<evidence type="ECO:0000259" key="4">
    <source>
        <dbReference type="SMART" id="SM00382"/>
    </source>
</evidence>
<dbReference type="SMART" id="SM00382">
    <property type="entry name" value="AAA"/>
    <property type="match status" value="1"/>
</dbReference>
<dbReference type="NCBIfam" id="NF038214">
    <property type="entry name" value="IS21_help_AAA"/>
    <property type="match status" value="1"/>
</dbReference>